<gene>
    <name evidence="1" type="ORF">CPELLU_LOCUS20128</name>
</gene>
<feature type="non-terminal residue" evidence="1">
    <location>
        <position position="1"/>
    </location>
</feature>
<dbReference type="AlphaFoldDB" id="A0A9N9KFI9"/>
<sequence length="94" mass="11317">HKTCNKYHHSSLQYKCSNQSSNKTEPYKTEPYETEPLTLKEMSKQLYEKILTLNTNEYLENDLLDIDFKCESDRYYYIFKNSYNSKRTSDVSTF</sequence>
<name>A0A9N9KFI9_9GLOM</name>
<protein>
    <submittedName>
        <fullName evidence="1">7775_t:CDS:1</fullName>
    </submittedName>
</protein>
<accession>A0A9N9KFI9</accession>
<comment type="caution">
    <text evidence="1">The sequence shown here is derived from an EMBL/GenBank/DDBJ whole genome shotgun (WGS) entry which is preliminary data.</text>
</comment>
<keyword evidence="2" id="KW-1185">Reference proteome</keyword>
<dbReference type="OrthoDB" id="2373335at2759"/>
<organism evidence="1 2">
    <name type="scientific">Cetraspora pellucida</name>
    <dbReference type="NCBI Taxonomy" id="1433469"/>
    <lineage>
        <taxon>Eukaryota</taxon>
        <taxon>Fungi</taxon>
        <taxon>Fungi incertae sedis</taxon>
        <taxon>Mucoromycota</taxon>
        <taxon>Glomeromycotina</taxon>
        <taxon>Glomeromycetes</taxon>
        <taxon>Diversisporales</taxon>
        <taxon>Gigasporaceae</taxon>
        <taxon>Cetraspora</taxon>
    </lineage>
</organism>
<evidence type="ECO:0000313" key="2">
    <source>
        <dbReference type="Proteomes" id="UP000789759"/>
    </source>
</evidence>
<feature type="non-terminal residue" evidence="1">
    <location>
        <position position="94"/>
    </location>
</feature>
<proteinExistence type="predicted"/>
<reference evidence="1" key="1">
    <citation type="submission" date="2021-06" db="EMBL/GenBank/DDBJ databases">
        <authorList>
            <person name="Kallberg Y."/>
            <person name="Tangrot J."/>
            <person name="Rosling A."/>
        </authorList>
    </citation>
    <scope>NUCLEOTIDE SEQUENCE</scope>
    <source>
        <strain evidence="1">FL966</strain>
    </source>
</reference>
<dbReference type="Proteomes" id="UP000789759">
    <property type="component" value="Unassembled WGS sequence"/>
</dbReference>
<dbReference type="EMBL" id="CAJVQA010056175">
    <property type="protein sequence ID" value="CAG8825665.1"/>
    <property type="molecule type" value="Genomic_DNA"/>
</dbReference>
<evidence type="ECO:0000313" key="1">
    <source>
        <dbReference type="EMBL" id="CAG8825665.1"/>
    </source>
</evidence>